<dbReference type="AlphaFoldDB" id="A0A517R130"/>
<evidence type="ECO:0000313" key="4">
    <source>
        <dbReference type="Proteomes" id="UP000317318"/>
    </source>
</evidence>
<keyword evidence="4" id="KW-1185">Reference proteome</keyword>
<evidence type="ECO:0000259" key="2">
    <source>
        <dbReference type="Pfam" id="PF00144"/>
    </source>
</evidence>
<dbReference type="InterPro" id="IPR001466">
    <property type="entry name" value="Beta-lactam-related"/>
</dbReference>
<name>A0A517R130_9PLAN</name>
<gene>
    <name evidence="3" type="primary">estB_2</name>
    <name evidence="3" type="ORF">Pan189_19240</name>
</gene>
<dbReference type="Pfam" id="PF00144">
    <property type="entry name" value="Beta-lactamase"/>
    <property type="match status" value="1"/>
</dbReference>
<feature type="chain" id="PRO_5021970523" evidence="1">
    <location>
        <begin position="25"/>
        <end position="386"/>
    </location>
</feature>
<proteinExistence type="predicted"/>
<dbReference type="EMBL" id="CP036268">
    <property type="protein sequence ID" value="QDT37544.1"/>
    <property type="molecule type" value="Genomic_DNA"/>
</dbReference>
<dbReference type="Proteomes" id="UP000317318">
    <property type="component" value="Chromosome"/>
</dbReference>
<sequence precursor="true">MHHRIRIALTACVASVSIAAISVADSGSAVRTEAEASIEAVLSDAIAEGEAVGMVALVADGADVIHLSSAGRAGISAEEPLATDALFAIASMTKPIASTAVMMLVDEGRLSLDDPVSDYIPEFGKMRLKDGSTPDNVMTVRHLLTHTSGLGGDQRTEETLEKTAQVIAQRPLLFEPGTKWNYSPGITVAGRIVEIVAEQPFENFLKDRLFVPLQMKDATFFPTQAQRDRMAELYGRNASGELEPAEYWIWKEEPNRAANPSAGLVCSAADLHRFYAMILNGGEWDGRRYLSEKSVALMTSLRTGEITTGFTPGCGWGLGWCVIREPQGVTRSLSVGSYGHGGALGTHGTVDPQRGRIYILLMQRKSMPVDSADLRGEFLDAAAALR</sequence>
<dbReference type="GO" id="GO:0016787">
    <property type="term" value="F:hydrolase activity"/>
    <property type="evidence" value="ECO:0007669"/>
    <property type="project" value="UniProtKB-KW"/>
</dbReference>
<dbReference type="KEGG" id="svp:Pan189_19240"/>
<dbReference type="SUPFAM" id="SSF56601">
    <property type="entry name" value="beta-lactamase/transpeptidase-like"/>
    <property type="match status" value="1"/>
</dbReference>
<dbReference type="InterPro" id="IPR012338">
    <property type="entry name" value="Beta-lactam/transpept-like"/>
</dbReference>
<organism evidence="3 4">
    <name type="scientific">Stratiformator vulcanicus</name>
    <dbReference type="NCBI Taxonomy" id="2527980"/>
    <lineage>
        <taxon>Bacteria</taxon>
        <taxon>Pseudomonadati</taxon>
        <taxon>Planctomycetota</taxon>
        <taxon>Planctomycetia</taxon>
        <taxon>Planctomycetales</taxon>
        <taxon>Planctomycetaceae</taxon>
        <taxon>Stratiformator</taxon>
    </lineage>
</organism>
<protein>
    <submittedName>
        <fullName evidence="3">Esterase EstB</fullName>
        <ecNumber evidence="3">3.1.1.-</ecNumber>
    </submittedName>
</protein>
<keyword evidence="3" id="KW-0378">Hydrolase</keyword>
<evidence type="ECO:0000256" key="1">
    <source>
        <dbReference type="SAM" id="SignalP"/>
    </source>
</evidence>
<dbReference type="Gene3D" id="3.40.710.10">
    <property type="entry name" value="DD-peptidase/beta-lactamase superfamily"/>
    <property type="match status" value="1"/>
</dbReference>
<dbReference type="InterPro" id="IPR050789">
    <property type="entry name" value="Diverse_Enzym_Activities"/>
</dbReference>
<dbReference type="EC" id="3.1.1.-" evidence="3"/>
<keyword evidence="1" id="KW-0732">Signal</keyword>
<dbReference type="RefSeq" id="WP_310821287.1">
    <property type="nucleotide sequence ID" value="NZ_CP036268.1"/>
</dbReference>
<accession>A0A517R130</accession>
<reference evidence="3 4" key="1">
    <citation type="submission" date="2019-02" db="EMBL/GenBank/DDBJ databases">
        <title>Deep-cultivation of Planctomycetes and their phenomic and genomic characterization uncovers novel biology.</title>
        <authorList>
            <person name="Wiegand S."/>
            <person name="Jogler M."/>
            <person name="Boedeker C."/>
            <person name="Pinto D."/>
            <person name="Vollmers J."/>
            <person name="Rivas-Marin E."/>
            <person name="Kohn T."/>
            <person name="Peeters S.H."/>
            <person name="Heuer A."/>
            <person name="Rast P."/>
            <person name="Oberbeckmann S."/>
            <person name="Bunk B."/>
            <person name="Jeske O."/>
            <person name="Meyerdierks A."/>
            <person name="Storesund J.E."/>
            <person name="Kallscheuer N."/>
            <person name="Luecker S."/>
            <person name="Lage O.M."/>
            <person name="Pohl T."/>
            <person name="Merkel B.J."/>
            <person name="Hornburger P."/>
            <person name="Mueller R.-W."/>
            <person name="Bruemmer F."/>
            <person name="Labrenz M."/>
            <person name="Spormann A.M."/>
            <person name="Op den Camp H."/>
            <person name="Overmann J."/>
            <person name="Amann R."/>
            <person name="Jetten M.S.M."/>
            <person name="Mascher T."/>
            <person name="Medema M.H."/>
            <person name="Devos D.P."/>
            <person name="Kaster A.-K."/>
            <person name="Ovreas L."/>
            <person name="Rohde M."/>
            <person name="Galperin M.Y."/>
            <person name="Jogler C."/>
        </authorList>
    </citation>
    <scope>NUCLEOTIDE SEQUENCE [LARGE SCALE GENOMIC DNA]</scope>
    <source>
        <strain evidence="3 4">Pan189</strain>
    </source>
</reference>
<dbReference type="PANTHER" id="PTHR43283:SF3">
    <property type="entry name" value="BETA-LACTAMASE FAMILY PROTEIN (AFU_ORTHOLOGUE AFUA_5G07500)"/>
    <property type="match status" value="1"/>
</dbReference>
<feature type="signal peptide" evidence="1">
    <location>
        <begin position="1"/>
        <end position="24"/>
    </location>
</feature>
<evidence type="ECO:0000313" key="3">
    <source>
        <dbReference type="EMBL" id="QDT37544.1"/>
    </source>
</evidence>
<dbReference type="PANTHER" id="PTHR43283">
    <property type="entry name" value="BETA-LACTAMASE-RELATED"/>
    <property type="match status" value="1"/>
</dbReference>
<feature type="domain" description="Beta-lactamase-related" evidence="2">
    <location>
        <begin position="40"/>
        <end position="373"/>
    </location>
</feature>